<evidence type="ECO:0000256" key="1">
    <source>
        <dbReference type="SAM" id="Coils"/>
    </source>
</evidence>
<accession>A0A395S2Z0</accession>
<dbReference type="Proteomes" id="UP000266152">
    <property type="component" value="Unassembled WGS sequence"/>
</dbReference>
<evidence type="ECO:0000256" key="2">
    <source>
        <dbReference type="SAM" id="MobiDB-lite"/>
    </source>
</evidence>
<gene>
    <name evidence="3" type="ORF">FSPOR_6454</name>
</gene>
<organism evidence="3 4">
    <name type="scientific">Fusarium sporotrichioides</name>
    <dbReference type="NCBI Taxonomy" id="5514"/>
    <lineage>
        <taxon>Eukaryota</taxon>
        <taxon>Fungi</taxon>
        <taxon>Dikarya</taxon>
        <taxon>Ascomycota</taxon>
        <taxon>Pezizomycotina</taxon>
        <taxon>Sordariomycetes</taxon>
        <taxon>Hypocreomycetidae</taxon>
        <taxon>Hypocreales</taxon>
        <taxon>Nectriaceae</taxon>
        <taxon>Fusarium</taxon>
    </lineage>
</organism>
<proteinExistence type="predicted"/>
<feature type="coiled-coil region" evidence="1">
    <location>
        <begin position="331"/>
        <end position="386"/>
    </location>
</feature>
<feature type="compositionally biased region" description="Polar residues" evidence="2">
    <location>
        <begin position="158"/>
        <end position="171"/>
    </location>
</feature>
<evidence type="ECO:0000313" key="4">
    <source>
        <dbReference type="Proteomes" id="UP000266152"/>
    </source>
</evidence>
<comment type="caution">
    <text evidence="3">The sequence shown here is derived from an EMBL/GenBank/DDBJ whole genome shotgun (WGS) entry which is preliminary data.</text>
</comment>
<sequence length="432" mass="48238">MSGPATTPRNALGTDATEETSVQARNALILPSDHPPTDNARVVVAWKKAFLASGQWPWELLPENIRPQQWSQGLAEKFAQIIITVKSLDDITFAEVVSFIVEQIPKHTRKDTAGVFTPSDCDLARDWLEQRRRSHSRSLREPTFERATLAQRKRSSDRTSPALQDTNSTPFSRKRQKMTPSSPCPDLNTTQHDPVDSDPDFNTIHASAETTRFRSLSLGTPSDKVTPKKAYCEWLSVRRDHALTDLQDAREAQKACTEGLESQARRKESLVVQKQVVEKEVEDAKKHMDQVIQQGTTNAKTLSGLSAIKQATGGNCPDEIIDMFTKFEVLVEGQEAAVTRAKAELETQEARVQEVDQGITEMDVTLDQLTQRKHNQEHCIKEKEQEEKGYDCLVRIAKLGIAGLVEAGEGALDVLNEWIDLAEEGASRRESS</sequence>
<evidence type="ECO:0000313" key="3">
    <source>
        <dbReference type="EMBL" id="RGP66714.1"/>
    </source>
</evidence>
<reference evidence="3 4" key="1">
    <citation type="journal article" date="2018" name="PLoS Pathog.">
        <title>Evolution of structural diversity of trichothecenes, a family of toxins produced by plant pathogenic and entomopathogenic fungi.</title>
        <authorList>
            <person name="Proctor R.H."/>
            <person name="McCormick S.P."/>
            <person name="Kim H.S."/>
            <person name="Cardoza R.E."/>
            <person name="Stanley A.M."/>
            <person name="Lindo L."/>
            <person name="Kelly A."/>
            <person name="Brown D.W."/>
            <person name="Lee T."/>
            <person name="Vaughan M.M."/>
            <person name="Alexander N.J."/>
            <person name="Busman M."/>
            <person name="Gutierrez S."/>
        </authorList>
    </citation>
    <scope>NUCLEOTIDE SEQUENCE [LARGE SCALE GENOMIC DNA]</scope>
    <source>
        <strain evidence="3 4">NRRL 3299</strain>
    </source>
</reference>
<dbReference type="AlphaFoldDB" id="A0A395S2Z0"/>
<feature type="region of interest" description="Disordered" evidence="2">
    <location>
        <begin position="132"/>
        <end position="203"/>
    </location>
</feature>
<protein>
    <submittedName>
        <fullName evidence="3">Uncharacterized protein</fullName>
    </submittedName>
</protein>
<keyword evidence="4" id="KW-1185">Reference proteome</keyword>
<keyword evidence="1" id="KW-0175">Coiled coil</keyword>
<name>A0A395S2Z0_FUSSP</name>
<dbReference type="EMBL" id="PXOF01000090">
    <property type="protein sequence ID" value="RGP66714.1"/>
    <property type="molecule type" value="Genomic_DNA"/>
</dbReference>